<comment type="caution">
    <text evidence="1">The sequence shown here is derived from an EMBL/GenBank/DDBJ whole genome shotgun (WGS) entry which is preliminary data.</text>
</comment>
<name>A0AA94PKY2_9BACT</name>
<organism evidence="1 2">
    <name type="scientific">Pseudodesulfovibrio indicus</name>
    <dbReference type="NCBI Taxonomy" id="1716143"/>
    <lineage>
        <taxon>Bacteria</taxon>
        <taxon>Pseudomonadati</taxon>
        <taxon>Thermodesulfobacteriota</taxon>
        <taxon>Desulfovibrionia</taxon>
        <taxon>Desulfovibrionales</taxon>
        <taxon>Desulfovibrionaceae</taxon>
    </lineage>
</organism>
<evidence type="ECO:0000313" key="1">
    <source>
        <dbReference type="EMBL" id="TDT86300.1"/>
    </source>
</evidence>
<dbReference type="Pfam" id="PF05402">
    <property type="entry name" value="PqqD"/>
    <property type="match status" value="1"/>
</dbReference>
<dbReference type="InterPro" id="IPR008792">
    <property type="entry name" value="PQQD"/>
</dbReference>
<protein>
    <submittedName>
        <fullName evidence="1">Coenzyme PQQ synthesis protein D (PqqD)</fullName>
    </submittedName>
</protein>
<gene>
    <name evidence="1" type="ORF">EDC59_11466</name>
</gene>
<proteinExistence type="predicted"/>
<dbReference type="InterPro" id="IPR041881">
    <property type="entry name" value="PqqD_sf"/>
</dbReference>
<dbReference type="RefSeq" id="WP_066799155.1">
    <property type="nucleotide sequence ID" value="NZ_CP014206.1"/>
</dbReference>
<dbReference type="EMBL" id="SOBK01000014">
    <property type="protein sequence ID" value="TDT86300.1"/>
    <property type="molecule type" value="Genomic_DNA"/>
</dbReference>
<evidence type="ECO:0000313" key="2">
    <source>
        <dbReference type="Proteomes" id="UP000295506"/>
    </source>
</evidence>
<reference evidence="1 2" key="1">
    <citation type="submission" date="2019-03" db="EMBL/GenBank/DDBJ databases">
        <title>Genomic Encyclopedia of Type Strains, Phase IV (KMG-IV): sequencing the most valuable type-strain genomes for metagenomic binning, comparative biology and taxonomic classification.</title>
        <authorList>
            <person name="Goeker M."/>
        </authorList>
    </citation>
    <scope>NUCLEOTIDE SEQUENCE [LARGE SCALE GENOMIC DNA]</scope>
    <source>
        <strain evidence="1 2">DSM 101483</strain>
    </source>
</reference>
<dbReference type="Proteomes" id="UP000295506">
    <property type="component" value="Unassembled WGS sequence"/>
</dbReference>
<sequence length="125" mass="14299">MFRKKRPEPVISRSEALDMVPVRNDAVEETPLDNGLVRLAYPLAIKPWFGRLAEKVGMWDKRPMTKRVELDEMGTFVWTRIDGQRSVRRIAAEFTAAYGVQPREAELAVTTFIKNIGQRGIIGLR</sequence>
<dbReference type="Gene3D" id="1.10.10.1150">
    <property type="entry name" value="Coenzyme PQQ synthesis protein D (PqqD)"/>
    <property type="match status" value="1"/>
</dbReference>
<dbReference type="AlphaFoldDB" id="A0AA94PKY2"/>
<accession>A0AA94PKY2</accession>